<feature type="transmembrane region" description="Helical" evidence="1">
    <location>
        <begin position="12"/>
        <end position="32"/>
    </location>
</feature>
<feature type="transmembrane region" description="Helical" evidence="1">
    <location>
        <begin position="109"/>
        <end position="131"/>
    </location>
</feature>
<accession>A0A2T0BF29</accession>
<feature type="transmembrane region" description="Helical" evidence="1">
    <location>
        <begin position="78"/>
        <end position="97"/>
    </location>
</feature>
<keyword evidence="1" id="KW-0472">Membrane</keyword>
<evidence type="ECO:0000313" key="2">
    <source>
        <dbReference type="EMBL" id="PRR82516.1"/>
    </source>
</evidence>
<feature type="transmembrane region" description="Helical" evidence="1">
    <location>
        <begin position="52"/>
        <end position="71"/>
    </location>
</feature>
<keyword evidence="1" id="KW-1133">Transmembrane helix</keyword>
<reference evidence="2 3" key="1">
    <citation type="submission" date="2018-03" db="EMBL/GenBank/DDBJ databases">
        <title>Genome sequence of Clostridium vincentii DSM 10228.</title>
        <authorList>
            <person name="Poehlein A."/>
            <person name="Daniel R."/>
        </authorList>
    </citation>
    <scope>NUCLEOTIDE SEQUENCE [LARGE SCALE GENOMIC DNA]</scope>
    <source>
        <strain evidence="2 3">DSM 10228</strain>
    </source>
</reference>
<dbReference type="OrthoDB" id="1757105at2"/>
<evidence type="ECO:0000313" key="3">
    <source>
        <dbReference type="Proteomes" id="UP000239471"/>
    </source>
</evidence>
<dbReference type="RefSeq" id="WP_106059639.1">
    <property type="nucleotide sequence ID" value="NZ_PVXQ01000015.1"/>
</dbReference>
<proteinExistence type="predicted"/>
<dbReference type="AlphaFoldDB" id="A0A2T0BF29"/>
<name>A0A2T0BF29_9CLOT</name>
<comment type="caution">
    <text evidence="2">The sequence shown here is derived from an EMBL/GenBank/DDBJ whole genome shotgun (WGS) entry which is preliminary data.</text>
</comment>
<gene>
    <name evidence="2" type="ORF">CLVI_16510</name>
</gene>
<evidence type="ECO:0000256" key="1">
    <source>
        <dbReference type="SAM" id="Phobius"/>
    </source>
</evidence>
<dbReference type="Proteomes" id="UP000239471">
    <property type="component" value="Unassembled WGS sequence"/>
</dbReference>
<dbReference type="EMBL" id="PVXQ01000015">
    <property type="protein sequence ID" value="PRR82516.1"/>
    <property type="molecule type" value="Genomic_DNA"/>
</dbReference>
<keyword evidence="3" id="KW-1185">Reference proteome</keyword>
<sequence length="157" mass="18391">MSKKEKILKKVKEIISTLIFSFALIGVIMVMAYFYKSYYGFKIFPIGFIEQILWYVGILTLGIIICFTDIISIKVPQVYRIIIVGLGLYILTLLYFSKTSISPFKSLELFAICTIWFLFVTISNSVAWYIYQIITSNQYMKYLKIYQKTLDDDIESR</sequence>
<keyword evidence="1" id="KW-0812">Transmembrane</keyword>
<protein>
    <submittedName>
        <fullName evidence="2">Uncharacterized protein</fullName>
    </submittedName>
</protein>
<organism evidence="2 3">
    <name type="scientific">Clostridium vincentii</name>
    <dbReference type="NCBI Taxonomy" id="52704"/>
    <lineage>
        <taxon>Bacteria</taxon>
        <taxon>Bacillati</taxon>
        <taxon>Bacillota</taxon>
        <taxon>Clostridia</taxon>
        <taxon>Eubacteriales</taxon>
        <taxon>Clostridiaceae</taxon>
        <taxon>Clostridium</taxon>
    </lineage>
</organism>